<proteinExistence type="inferred from homology"/>
<sequence>MKFDYIPSKIYVDQKAIYDNLKVVRNLHPTKDILAVVKADAYGHGIENVCEPAIKAGAVGFCVAYVDEARMIRKLGYKELILVLGASEVQASKIAQKENISLTAPSLKWLKEALKNLDPASSKKLKVHLALDTGMGRIGVTTLEELKKEIKFIEDNDNLFELEGIFTHFATADEGGNYYNYQKNKFVEMVKDFKDQVKYLHCENSAAGLIESEDDFTNTIRLGIALYGISPFLEKKKVTLNLKPALSLKSQISFIKEVPKGTKISYGATYSAPDDEYIATVSIGYADGWLRRMQGFKVIIDGKFCQNVGRITMDQLMVRVPQKFPIGTEVVLIGEEGKNRITAEEAADFAGTIPYEILTTLSKRVPRIAVNPVN</sequence>
<keyword evidence="10" id="KW-1185">Reference proteome</keyword>
<feature type="binding site" evidence="5 7">
    <location>
        <position position="137"/>
    </location>
    <ligand>
        <name>substrate</name>
    </ligand>
</feature>
<dbReference type="InterPro" id="IPR020622">
    <property type="entry name" value="Ala_racemase_pyridoxalP-BS"/>
</dbReference>
<organism evidence="9 10">
    <name type="scientific">Xylocopilactobacillus apis</name>
    <dbReference type="NCBI Taxonomy" id="2932183"/>
    <lineage>
        <taxon>Bacteria</taxon>
        <taxon>Bacillati</taxon>
        <taxon>Bacillota</taxon>
        <taxon>Bacilli</taxon>
        <taxon>Lactobacillales</taxon>
        <taxon>Lactobacillaceae</taxon>
        <taxon>Xylocopilactobacillus</taxon>
    </lineage>
</organism>
<dbReference type="Pfam" id="PF00842">
    <property type="entry name" value="Ala_racemase_C"/>
    <property type="match status" value="1"/>
</dbReference>
<evidence type="ECO:0000256" key="3">
    <source>
        <dbReference type="ARBA" id="ARBA00022898"/>
    </source>
</evidence>
<dbReference type="InterPro" id="IPR001608">
    <property type="entry name" value="Ala_racemase_N"/>
</dbReference>
<comment type="similarity">
    <text evidence="5">Belongs to the alanine racemase family.</text>
</comment>
<keyword evidence="4 5" id="KW-0413">Isomerase</keyword>
<keyword evidence="3 5" id="KW-0663">Pyridoxal phosphate</keyword>
<reference evidence="9 10" key="1">
    <citation type="journal article" date="2023" name="Microbiol. Spectr.">
        <title>Symbiosis of Carpenter Bees with Uncharacterized Lactic Acid Bacteria Showing NAD Auxotrophy.</title>
        <authorList>
            <person name="Kawasaki S."/>
            <person name="Ozawa K."/>
            <person name="Mori T."/>
            <person name="Yamamoto A."/>
            <person name="Ito M."/>
            <person name="Ohkuma M."/>
            <person name="Sakamoto M."/>
            <person name="Matsutani M."/>
        </authorList>
    </citation>
    <scope>NUCLEOTIDE SEQUENCE [LARGE SCALE GENOMIC DNA]</scope>
    <source>
        <strain evidence="9 10">KimC2</strain>
    </source>
</reference>
<dbReference type="GO" id="GO:0009252">
    <property type="term" value="P:peptidoglycan biosynthetic process"/>
    <property type="evidence" value="ECO:0007669"/>
    <property type="project" value="TreeGrafter"/>
</dbReference>
<name>A0AAU9DRF5_9LACO</name>
<dbReference type="InterPro" id="IPR011079">
    <property type="entry name" value="Ala_racemase_C"/>
</dbReference>
<dbReference type="InterPro" id="IPR000821">
    <property type="entry name" value="Ala_racemase"/>
</dbReference>
<dbReference type="PANTHER" id="PTHR30511:SF0">
    <property type="entry name" value="ALANINE RACEMASE, CATABOLIC-RELATED"/>
    <property type="match status" value="1"/>
</dbReference>
<dbReference type="KEGG" id="xak:KIMC2_08000"/>
<dbReference type="GO" id="GO:0008784">
    <property type="term" value="F:alanine racemase activity"/>
    <property type="evidence" value="ECO:0007669"/>
    <property type="project" value="UniProtKB-UniRule"/>
</dbReference>
<dbReference type="SMART" id="SM01005">
    <property type="entry name" value="Ala_racemase_C"/>
    <property type="match status" value="1"/>
</dbReference>
<dbReference type="EC" id="5.1.1.1" evidence="5"/>
<dbReference type="NCBIfam" id="TIGR00492">
    <property type="entry name" value="alr"/>
    <property type="match status" value="1"/>
</dbReference>
<evidence type="ECO:0000256" key="5">
    <source>
        <dbReference type="HAMAP-Rule" id="MF_01201"/>
    </source>
</evidence>
<dbReference type="HAMAP" id="MF_01201">
    <property type="entry name" value="Ala_racemase"/>
    <property type="match status" value="1"/>
</dbReference>
<comment type="pathway">
    <text evidence="5">Amino-acid biosynthesis; D-alanine biosynthesis; D-alanine from L-alanine: step 1/1.</text>
</comment>
<evidence type="ECO:0000259" key="8">
    <source>
        <dbReference type="SMART" id="SM01005"/>
    </source>
</evidence>
<dbReference type="PROSITE" id="PS00395">
    <property type="entry name" value="ALANINE_RACEMASE"/>
    <property type="match status" value="1"/>
</dbReference>
<gene>
    <name evidence="9" type="primary">alr_2</name>
    <name evidence="9" type="ORF">KIMC2_08000</name>
</gene>
<evidence type="ECO:0000256" key="4">
    <source>
        <dbReference type="ARBA" id="ARBA00023235"/>
    </source>
</evidence>
<dbReference type="Pfam" id="PF01168">
    <property type="entry name" value="Ala_racemase_N"/>
    <property type="match status" value="1"/>
</dbReference>
<dbReference type="FunFam" id="2.40.37.10:FF:000006">
    <property type="entry name" value="Alanine racemase"/>
    <property type="match status" value="1"/>
</dbReference>
<dbReference type="GO" id="GO:0030632">
    <property type="term" value="P:D-alanine biosynthetic process"/>
    <property type="evidence" value="ECO:0007669"/>
    <property type="project" value="UniProtKB-UniRule"/>
</dbReference>
<evidence type="ECO:0000313" key="10">
    <source>
        <dbReference type="Proteomes" id="UP001321804"/>
    </source>
</evidence>
<feature type="active site" description="Proton acceptor; specific for L-alanine" evidence="5">
    <location>
        <position position="266"/>
    </location>
</feature>
<evidence type="ECO:0000256" key="7">
    <source>
        <dbReference type="PIRSR" id="PIRSR600821-52"/>
    </source>
</evidence>
<feature type="active site" description="Proton acceptor; specific for D-alanine" evidence="5">
    <location>
        <position position="38"/>
    </location>
</feature>
<dbReference type="Proteomes" id="UP001321804">
    <property type="component" value="Chromosome"/>
</dbReference>
<comment type="function">
    <text evidence="5">Catalyzes the interconversion of L-alanine and D-alanine. May also act on other amino acids.</text>
</comment>
<dbReference type="FunFam" id="3.20.20.10:FF:000002">
    <property type="entry name" value="Alanine racemase"/>
    <property type="match status" value="1"/>
</dbReference>
<protein>
    <recommendedName>
        <fullName evidence="5">Alanine racemase</fullName>
        <ecNumber evidence="5">5.1.1.1</ecNumber>
    </recommendedName>
</protein>
<dbReference type="SUPFAM" id="SSF51419">
    <property type="entry name" value="PLP-binding barrel"/>
    <property type="match status" value="1"/>
</dbReference>
<evidence type="ECO:0000256" key="1">
    <source>
        <dbReference type="ARBA" id="ARBA00000316"/>
    </source>
</evidence>
<dbReference type="AlphaFoldDB" id="A0AAU9DRF5"/>
<dbReference type="GO" id="GO:0005829">
    <property type="term" value="C:cytosol"/>
    <property type="evidence" value="ECO:0007669"/>
    <property type="project" value="TreeGrafter"/>
</dbReference>
<dbReference type="EMBL" id="AP026801">
    <property type="protein sequence ID" value="BDR56238.1"/>
    <property type="molecule type" value="Genomic_DNA"/>
</dbReference>
<dbReference type="PRINTS" id="PR00992">
    <property type="entry name" value="ALARACEMASE"/>
</dbReference>
<feature type="modified residue" description="N6-(pyridoxal phosphate)lysine" evidence="5 6">
    <location>
        <position position="38"/>
    </location>
</feature>
<dbReference type="PANTHER" id="PTHR30511">
    <property type="entry name" value="ALANINE RACEMASE"/>
    <property type="match status" value="1"/>
</dbReference>
<dbReference type="InterPro" id="IPR009006">
    <property type="entry name" value="Ala_racemase/Decarboxylase_C"/>
</dbReference>
<dbReference type="Gene3D" id="3.20.20.10">
    <property type="entry name" value="Alanine racemase"/>
    <property type="match status" value="1"/>
</dbReference>
<evidence type="ECO:0000256" key="6">
    <source>
        <dbReference type="PIRSR" id="PIRSR600821-50"/>
    </source>
</evidence>
<dbReference type="GO" id="GO:0030170">
    <property type="term" value="F:pyridoxal phosphate binding"/>
    <property type="evidence" value="ECO:0007669"/>
    <property type="project" value="UniProtKB-UniRule"/>
</dbReference>
<dbReference type="Gene3D" id="2.40.37.10">
    <property type="entry name" value="Lyase, Ornithine Decarboxylase, Chain A, domain 1"/>
    <property type="match status" value="1"/>
</dbReference>
<dbReference type="CDD" id="cd00430">
    <property type="entry name" value="PLPDE_III_AR"/>
    <property type="match status" value="1"/>
</dbReference>
<feature type="binding site" evidence="5 7">
    <location>
        <position position="313"/>
    </location>
    <ligand>
        <name>substrate</name>
    </ligand>
</feature>
<comment type="catalytic activity">
    <reaction evidence="1 5">
        <text>L-alanine = D-alanine</text>
        <dbReference type="Rhea" id="RHEA:20249"/>
        <dbReference type="ChEBI" id="CHEBI:57416"/>
        <dbReference type="ChEBI" id="CHEBI:57972"/>
        <dbReference type="EC" id="5.1.1.1"/>
    </reaction>
</comment>
<dbReference type="InterPro" id="IPR029066">
    <property type="entry name" value="PLP-binding_barrel"/>
</dbReference>
<evidence type="ECO:0000256" key="2">
    <source>
        <dbReference type="ARBA" id="ARBA00001933"/>
    </source>
</evidence>
<evidence type="ECO:0000313" key="9">
    <source>
        <dbReference type="EMBL" id="BDR56238.1"/>
    </source>
</evidence>
<feature type="domain" description="Alanine racemase C-terminal" evidence="8">
    <location>
        <begin position="245"/>
        <end position="370"/>
    </location>
</feature>
<comment type="cofactor">
    <cofactor evidence="2 5 6">
        <name>pyridoxal 5'-phosphate</name>
        <dbReference type="ChEBI" id="CHEBI:597326"/>
    </cofactor>
</comment>
<dbReference type="SUPFAM" id="SSF50621">
    <property type="entry name" value="Alanine racemase C-terminal domain-like"/>
    <property type="match status" value="1"/>
</dbReference>
<accession>A0AAU9DRF5</accession>
<dbReference type="RefSeq" id="WP_317698129.1">
    <property type="nucleotide sequence ID" value="NZ_AP026801.1"/>
</dbReference>